<dbReference type="SUPFAM" id="SSF55073">
    <property type="entry name" value="Nucleotide cyclase"/>
    <property type="match status" value="1"/>
</dbReference>
<keyword evidence="13" id="KW-1185">Reference proteome</keyword>
<evidence type="ECO:0000259" key="9">
    <source>
        <dbReference type="PROSITE" id="PS50109"/>
    </source>
</evidence>
<dbReference type="Pfam" id="PF00512">
    <property type="entry name" value="HisKA"/>
    <property type="match status" value="1"/>
</dbReference>
<dbReference type="InterPro" id="IPR001789">
    <property type="entry name" value="Sig_transdc_resp-reg_receiver"/>
</dbReference>
<dbReference type="EMBL" id="CP116967">
    <property type="protein sequence ID" value="WNM58043.1"/>
    <property type="molecule type" value="Genomic_DNA"/>
</dbReference>
<dbReference type="SMART" id="SM00044">
    <property type="entry name" value="CYCc"/>
    <property type="match status" value="1"/>
</dbReference>
<dbReference type="SUPFAM" id="SSF55874">
    <property type="entry name" value="ATPase domain of HSP90 chaperone/DNA topoisomerase II/histidine kinase"/>
    <property type="match status" value="1"/>
</dbReference>
<dbReference type="SMART" id="SM00448">
    <property type="entry name" value="REC"/>
    <property type="match status" value="1"/>
</dbReference>
<dbReference type="InterPro" id="IPR003661">
    <property type="entry name" value="HisK_dim/P_dom"/>
</dbReference>
<dbReference type="EC" id="2.7.13.3" evidence="2"/>
<dbReference type="CDD" id="cd16922">
    <property type="entry name" value="HATPase_EvgS-ArcB-TorS-like"/>
    <property type="match status" value="1"/>
</dbReference>
<evidence type="ECO:0000313" key="13">
    <source>
        <dbReference type="Proteomes" id="UP001302719"/>
    </source>
</evidence>
<reference evidence="12 13" key="1">
    <citation type="submission" date="2023-01" db="EMBL/GenBank/DDBJ databases">
        <title>Cultivation and genomic characterization of new, ubiquitous marine nitrite-oxidizing bacteria from the Nitrospirales.</title>
        <authorList>
            <person name="Mueller A.J."/>
            <person name="Daebeler A."/>
            <person name="Herbold C.W."/>
            <person name="Kirkegaard R.H."/>
            <person name="Daims H."/>
        </authorList>
    </citation>
    <scope>NUCLEOTIDE SEQUENCE [LARGE SCALE GENOMIC DNA]</scope>
    <source>
        <strain evidence="12 13">VA</strain>
    </source>
</reference>
<dbReference type="KEGG" id="nall:PP769_19055"/>
<comment type="catalytic activity">
    <reaction evidence="1">
        <text>ATP + protein L-histidine = ADP + protein N-phospho-L-histidine.</text>
        <dbReference type="EC" id="2.7.13.3"/>
    </reaction>
</comment>
<dbReference type="Pfam" id="PF00211">
    <property type="entry name" value="Guanylate_cyc"/>
    <property type="match status" value="1"/>
</dbReference>
<dbReference type="CDD" id="cd17574">
    <property type="entry name" value="REC_OmpR"/>
    <property type="match status" value="1"/>
</dbReference>
<keyword evidence="12" id="KW-0067">ATP-binding</keyword>
<dbReference type="GO" id="GO:0009190">
    <property type="term" value="P:cyclic nucleotide biosynthetic process"/>
    <property type="evidence" value="ECO:0007669"/>
    <property type="project" value="InterPro"/>
</dbReference>
<feature type="domain" description="Guanylate cyclase" evidence="11">
    <location>
        <begin position="662"/>
        <end position="793"/>
    </location>
</feature>
<keyword evidence="8" id="KW-0812">Transmembrane</keyword>
<dbReference type="Pfam" id="PF02518">
    <property type="entry name" value="HATPase_c"/>
    <property type="match status" value="1"/>
</dbReference>
<keyword evidence="4" id="KW-0808">Transferase</keyword>
<dbReference type="PROSITE" id="PS50125">
    <property type="entry name" value="GUANYLATE_CYCLASE_2"/>
    <property type="match status" value="1"/>
</dbReference>
<dbReference type="InterPro" id="IPR036097">
    <property type="entry name" value="HisK_dim/P_sf"/>
</dbReference>
<protein>
    <recommendedName>
        <fullName evidence="2">histidine kinase</fullName>
        <ecNumber evidence="2">2.7.13.3</ecNumber>
    </recommendedName>
</protein>
<feature type="transmembrane region" description="Helical" evidence="8">
    <location>
        <begin position="47"/>
        <end position="67"/>
    </location>
</feature>
<dbReference type="GO" id="GO:0004016">
    <property type="term" value="F:adenylate cyclase activity"/>
    <property type="evidence" value="ECO:0007669"/>
    <property type="project" value="UniProtKB-ARBA"/>
</dbReference>
<dbReference type="SUPFAM" id="SSF47384">
    <property type="entry name" value="Homodimeric domain of signal transducing histidine kinase"/>
    <property type="match status" value="1"/>
</dbReference>
<dbReference type="InterPro" id="IPR001054">
    <property type="entry name" value="A/G_cyclase"/>
</dbReference>
<dbReference type="FunFam" id="3.30.565.10:FF:000006">
    <property type="entry name" value="Sensor histidine kinase WalK"/>
    <property type="match status" value="1"/>
</dbReference>
<dbReference type="Gene3D" id="3.40.50.2300">
    <property type="match status" value="1"/>
</dbReference>
<evidence type="ECO:0000256" key="4">
    <source>
        <dbReference type="ARBA" id="ARBA00022679"/>
    </source>
</evidence>
<dbReference type="InterPro" id="IPR011006">
    <property type="entry name" value="CheY-like_superfamily"/>
</dbReference>
<feature type="domain" description="Response regulatory" evidence="10">
    <location>
        <begin position="501"/>
        <end position="616"/>
    </location>
</feature>
<dbReference type="InterPro" id="IPR029787">
    <property type="entry name" value="Nucleotide_cyclase"/>
</dbReference>
<dbReference type="Gene3D" id="3.30.565.10">
    <property type="entry name" value="Histidine kinase-like ATPase, C-terminal domain"/>
    <property type="match status" value="1"/>
</dbReference>
<evidence type="ECO:0000313" key="12">
    <source>
        <dbReference type="EMBL" id="WNM58043.1"/>
    </source>
</evidence>
<dbReference type="Gene3D" id="3.30.70.1230">
    <property type="entry name" value="Nucleotide cyclase"/>
    <property type="match status" value="1"/>
</dbReference>
<dbReference type="SUPFAM" id="SSF52172">
    <property type="entry name" value="CheY-like"/>
    <property type="match status" value="1"/>
</dbReference>
<keyword evidence="8" id="KW-0472">Membrane</keyword>
<feature type="transmembrane region" description="Helical" evidence="8">
    <location>
        <begin position="105"/>
        <end position="125"/>
    </location>
</feature>
<feature type="region of interest" description="Disordered" evidence="7">
    <location>
        <begin position="469"/>
        <end position="489"/>
    </location>
</feature>
<dbReference type="SMART" id="SM00388">
    <property type="entry name" value="HisKA"/>
    <property type="match status" value="1"/>
</dbReference>
<dbReference type="PANTHER" id="PTHR43547:SF2">
    <property type="entry name" value="HYBRID SIGNAL TRANSDUCTION HISTIDINE KINASE C"/>
    <property type="match status" value="1"/>
</dbReference>
<dbReference type="AlphaFoldDB" id="A0AA96GA84"/>
<feature type="transmembrane region" description="Helical" evidence="8">
    <location>
        <begin position="137"/>
        <end position="165"/>
    </location>
</feature>
<feature type="domain" description="Histidine kinase" evidence="9">
    <location>
        <begin position="243"/>
        <end position="457"/>
    </location>
</feature>
<organism evidence="12 13">
    <name type="scientific">Candidatus Nitrospira allomarina</name>
    <dbReference type="NCBI Taxonomy" id="3020900"/>
    <lineage>
        <taxon>Bacteria</taxon>
        <taxon>Pseudomonadati</taxon>
        <taxon>Nitrospirota</taxon>
        <taxon>Nitrospiria</taxon>
        <taxon>Nitrospirales</taxon>
        <taxon>Nitrospiraceae</taxon>
        <taxon>Nitrospira</taxon>
    </lineage>
</organism>
<name>A0AA96GA84_9BACT</name>
<sequence>MQQTESAGLTLRNFFLALVKTKEDSPQLHESESYTNWCIRFAWERLTVLYLLGLVANPAFIVADVLLHREHLDAILDIRMILELGLFGCFLLVRYQPAAVSPNVLLVLWVLIGNLCIVQMTVVLGGFTAQYYNGLNLVFLAAAVIVPVSWPSHLIAQAGTLVSYYGLNLLNPSVTADIDAAIENSFFLVWTCVALLFSVSLYERLQRAEFQARLFERRARVELETSNQKLLELDRLKSEFFANISHEIRTPLTLAVGAFKTLLKSSLGAEAKDVVQTGLRNASRLLFLINELLDLAKFDSGRTTPNKRCMDFAALVSSVVMNFDSSPTRRIHVKGLMQPVALEADPLQMKKVLYNLLSNAFKFSDPHEGQVWIRLSSKEHSIELEVEDNGIGIPPDQLGRIFDRFTQVESSATRRYEGSGIGLALVKEIVMLHGGTIAVESNPDRGSVFTITLPRGNVPADQVLAIQDDEENRDVLPRPAEDEHKDDESFLSPAEKMDAPLVLVVDDNADMRGYVKKILHRQYQIVVARDGAEALEMAQHVRPALILTDVMMPKMSGQDLLKAVRSDKTLRSTPVIFLTARAGTEARIESLEAGADDYLSKPFDEPELLARVGNLIRARAQERELVQLQKEKLARFLPQNLADMIMSGDHEDFLKGHRSKITVIFIDLRGFTPFTETVAPEEVMAVLREYQAAMGYLISEYGGTLERFAGDGIMVYFNDPQPCPNHAEQAVRMAIAMRQEVLSLEEQWKKRGIPLGVGIGIATGYATIGAIGFEGRTDYAAIGPVTNLASRLCNEAQHGQILVPEQIAFLLGKLISTEPVGELALKGIQRPLSVYQVIGLKA</sequence>
<evidence type="ECO:0000256" key="5">
    <source>
        <dbReference type="ARBA" id="ARBA00022777"/>
    </source>
</evidence>
<dbReference type="GO" id="GO:0000155">
    <property type="term" value="F:phosphorelay sensor kinase activity"/>
    <property type="evidence" value="ECO:0007669"/>
    <property type="project" value="InterPro"/>
</dbReference>
<evidence type="ECO:0000256" key="1">
    <source>
        <dbReference type="ARBA" id="ARBA00000085"/>
    </source>
</evidence>
<dbReference type="RefSeq" id="WP_312643302.1">
    <property type="nucleotide sequence ID" value="NZ_CP116967.1"/>
</dbReference>
<dbReference type="InterPro" id="IPR036890">
    <property type="entry name" value="HATPase_C_sf"/>
</dbReference>
<dbReference type="SMART" id="SM00387">
    <property type="entry name" value="HATPase_c"/>
    <property type="match status" value="1"/>
</dbReference>
<gene>
    <name evidence="12" type="ORF">PP769_19055</name>
</gene>
<feature type="modified residue" description="4-aspartylphosphate" evidence="6">
    <location>
        <position position="549"/>
    </location>
</feature>
<evidence type="ECO:0000256" key="6">
    <source>
        <dbReference type="PROSITE-ProRule" id="PRU00169"/>
    </source>
</evidence>
<dbReference type="GO" id="GO:0005524">
    <property type="term" value="F:ATP binding"/>
    <property type="evidence" value="ECO:0007669"/>
    <property type="project" value="UniProtKB-KW"/>
</dbReference>
<dbReference type="CDD" id="cd07302">
    <property type="entry name" value="CHD"/>
    <property type="match status" value="1"/>
</dbReference>
<evidence type="ECO:0000256" key="3">
    <source>
        <dbReference type="ARBA" id="ARBA00022553"/>
    </source>
</evidence>
<keyword evidence="5" id="KW-0418">Kinase</keyword>
<dbReference type="Pfam" id="PF00072">
    <property type="entry name" value="Response_reg"/>
    <property type="match status" value="1"/>
</dbReference>
<keyword evidence="12" id="KW-0547">Nucleotide-binding</keyword>
<dbReference type="CDD" id="cd00082">
    <property type="entry name" value="HisKA"/>
    <property type="match status" value="1"/>
</dbReference>
<proteinExistence type="predicted"/>
<dbReference type="InterPro" id="IPR005467">
    <property type="entry name" value="His_kinase_dom"/>
</dbReference>
<evidence type="ECO:0000259" key="10">
    <source>
        <dbReference type="PROSITE" id="PS50110"/>
    </source>
</evidence>
<dbReference type="PROSITE" id="PS50110">
    <property type="entry name" value="RESPONSE_REGULATORY"/>
    <property type="match status" value="1"/>
</dbReference>
<dbReference type="PANTHER" id="PTHR43547">
    <property type="entry name" value="TWO-COMPONENT HISTIDINE KINASE"/>
    <property type="match status" value="1"/>
</dbReference>
<evidence type="ECO:0000256" key="7">
    <source>
        <dbReference type="SAM" id="MobiDB-lite"/>
    </source>
</evidence>
<dbReference type="PRINTS" id="PR00344">
    <property type="entry name" value="BCTRLSENSOR"/>
</dbReference>
<accession>A0AA96GA84</accession>
<evidence type="ECO:0000256" key="2">
    <source>
        <dbReference type="ARBA" id="ARBA00012438"/>
    </source>
</evidence>
<dbReference type="PROSITE" id="PS50109">
    <property type="entry name" value="HIS_KIN"/>
    <property type="match status" value="1"/>
</dbReference>
<dbReference type="Proteomes" id="UP001302719">
    <property type="component" value="Chromosome"/>
</dbReference>
<dbReference type="InterPro" id="IPR004358">
    <property type="entry name" value="Sig_transdc_His_kin-like_C"/>
</dbReference>
<evidence type="ECO:0000259" key="11">
    <source>
        <dbReference type="PROSITE" id="PS50125"/>
    </source>
</evidence>
<keyword evidence="3 6" id="KW-0597">Phosphoprotein</keyword>
<feature type="compositionally biased region" description="Basic and acidic residues" evidence="7">
    <location>
        <begin position="473"/>
        <end position="488"/>
    </location>
</feature>
<keyword evidence="8" id="KW-1133">Transmembrane helix</keyword>
<dbReference type="InterPro" id="IPR003594">
    <property type="entry name" value="HATPase_dom"/>
</dbReference>
<evidence type="ECO:0000256" key="8">
    <source>
        <dbReference type="SAM" id="Phobius"/>
    </source>
</evidence>
<dbReference type="Gene3D" id="1.10.287.130">
    <property type="match status" value="1"/>
</dbReference>